<keyword evidence="4 8" id="KW-0732">Signal</keyword>
<accession>A0A2J7QHN2</accession>
<dbReference type="InterPro" id="IPR000479">
    <property type="entry name" value="CIMR_rpt"/>
</dbReference>
<dbReference type="GO" id="GO:0000139">
    <property type="term" value="C:Golgi membrane"/>
    <property type="evidence" value="ECO:0007669"/>
    <property type="project" value="UniProtKB-SubCell"/>
</dbReference>
<dbReference type="OrthoDB" id="4504960at2759"/>
<dbReference type="InterPro" id="IPR009011">
    <property type="entry name" value="Man6P_isomerase_rcpt-bd_dom_sf"/>
</dbReference>
<gene>
    <name evidence="10" type="ORF">B7P43_G12251</name>
</gene>
<evidence type="ECO:0000256" key="8">
    <source>
        <dbReference type="SAM" id="SignalP"/>
    </source>
</evidence>
<evidence type="ECO:0000256" key="3">
    <source>
        <dbReference type="ARBA" id="ARBA00022692"/>
    </source>
</evidence>
<keyword evidence="7" id="KW-1015">Disulfide bond</keyword>
<evidence type="ECO:0000256" key="7">
    <source>
        <dbReference type="ARBA" id="ARBA00023157"/>
    </source>
</evidence>
<feature type="signal peptide" evidence="8">
    <location>
        <begin position="1"/>
        <end position="25"/>
    </location>
</feature>
<comment type="subcellular location">
    <subcellularLocation>
        <location evidence="1">Endomembrane system</location>
    </subcellularLocation>
</comment>
<evidence type="ECO:0000259" key="9">
    <source>
        <dbReference type="PROSITE" id="PS51914"/>
    </source>
</evidence>
<evidence type="ECO:0000256" key="6">
    <source>
        <dbReference type="ARBA" id="ARBA00023136"/>
    </source>
</evidence>
<feature type="non-terminal residue" evidence="10">
    <location>
        <position position="1142"/>
    </location>
</feature>
<dbReference type="Pfam" id="PF00878">
    <property type="entry name" value="CIMR"/>
    <property type="match status" value="7"/>
</dbReference>
<dbReference type="PROSITE" id="PS51914">
    <property type="entry name" value="MRH"/>
    <property type="match status" value="7"/>
</dbReference>
<feature type="domain" description="MRH" evidence="9">
    <location>
        <begin position="580"/>
        <end position="724"/>
    </location>
</feature>
<feature type="chain" id="PRO_5014428224" description="MRH domain-containing protein" evidence="8">
    <location>
        <begin position="26"/>
        <end position="1142"/>
    </location>
</feature>
<feature type="domain" description="MRH" evidence="9">
    <location>
        <begin position="167"/>
        <end position="294"/>
    </location>
</feature>
<keyword evidence="6" id="KW-0472">Membrane</keyword>
<keyword evidence="3" id="KW-0812">Transmembrane</keyword>
<name>A0A2J7QHN2_9NEOP</name>
<sequence>MTTNKVVEMILFLLLTVLMFIISSGQKLSNCEFNVTYSGQPVIYNLTRLSRQESWQTADGENRASIFVCHTPSQCQNSSVCVLRQQDKMWNVVISNYGANWKTAQPKINRPVLELVGTQPCYGGRNYSAEIYFNCSSAERDPVLMGVRDSCTLLVMWQTVAACPVDKGCVFGDIDFSSLRHSDYYEVVADTGQKYLLNLCGPVRLDACGNIEHVTACEVGKNNSVTVIGQLDGHHVQMSESTGIALHYKASSKGPRTEIQFICNASAANNSPKFVRFSKKTYIFKVGTPLACKAWPQECVVLDSNGGLIDLSPLRKNNDNWVTQPLSSGVQYHINVCGPLNPMRTHNCSVGVGACMTNSSSSVNMGYITSGPRVTASNTVILEYTGGSPCAGERMHSMQIKFLCSKVDGVPVFVKETASCVHYLFWETPVACPSLVAAGQNCLVRDKQYGNMFNLMVLHSPRGGYHLTTEEGNMYLINVCGPLNKTCNGQEASVCLTTHDHRSFAIGYVNKTVLYDNGGLRFVLHGEGCNSERNSSTVTIILLCRQGSDLGEPEMFSRDEECNFYYIWNTVAACPPYRSADCHVTHNGQYYDLSQLSDSMSNHIVLQPQLNLRFLLNVCQSVVFGKYASCEYTAAACLVNLSIPDPTRSFTNIGDVGDGPYFENDKLKLKYNGGDICLNQEGPDHISTVITFECDNSTDHMPELLPGDVCVYEFLWRTPAACPVNVKSERPQEDDSCTVAIPGRDNRVNLRPLRNKIKMVSDLDGYNYTFVVCGNLSSSHCGNGSVGVCQFQAQNQSQFWSAGVGNSHLHYNEGAISLEYTDGAPCKDGLTRRTRIDFVCEMNGSERVAFIEKLDSCSFLIIWYTDVACSTKVECFTPARSDTAPINLTPLVRLDHNYKVQIRNDTVVYINVCHPLLPVQGLSCAGGSSACVAHLQNGSLTDEKSLGFALGPVKGDKGRAYIMYSQGSVCDSGPNYSSKFEFECDPKSGQGEPEFRELTDDCQYQFIWKTSVTCEPFIKNVSISDGQCVLSNEQINASMNLWTLAQHGVMQVEEYSVNLCSTGTVMRTSDFKLYGTLTSVVFDYQQQQVRLLFTGGAICTSSENYKAQLLLNCDREAGSSGPNVLTCPDRLWDSPSLLSSGY</sequence>
<keyword evidence="2" id="KW-0813">Transport</keyword>
<dbReference type="EMBL" id="NEVH01013973">
    <property type="protein sequence ID" value="PNF28079.1"/>
    <property type="molecule type" value="Genomic_DNA"/>
</dbReference>
<protein>
    <recommendedName>
        <fullName evidence="9">MRH domain-containing protein</fullName>
    </recommendedName>
</protein>
<dbReference type="AlphaFoldDB" id="A0A2J7QHN2"/>
<dbReference type="InterPro" id="IPR044865">
    <property type="entry name" value="MRH_dom"/>
</dbReference>
<dbReference type="SUPFAM" id="SSF50911">
    <property type="entry name" value="Mannose 6-phosphate receptor domain"/>
    <property type="match status" value="8"/>
</dbReference>
<dbReference type="GO" id="GO:0007041">
    <property type="term" value="P:lysosomal transport"/>
    <property type="evidence" value="ECO:0007669"/>
    <property type="project" value="InterPro"/>
</dbReference>
<dbReference type="Proteomes" id="UP000235965">
    <property type="component" value="Unassembled WGS sequence"/>
</dbReference>
<feature type="domain" description="MRH" evidence="9">
    <location>
        <begin position="735"/>
        <end position="871"/>
    </location>
</feature>
<proteinExistence type="predicted"/>
<dbReference type="GO" id="GO:0038023">
    <property type="term" value="F:signaling receptor activity"/>
    <property type="evidence" value="ECO:0007669"/>
    <property type="project" value="InterPro"/>
</dbReference>
<dbReference type="SMART" id="SM01404">
    <property type="entry name" value="CIMR"/>
    <property type="match status" value="7"/>
</dbReference>
<evidence type="ECO:0000256" key="2">
    <source>
        <dbReference type="ARBA" id="ARBA00022448"/>
    </source>
</evidence>
<feature type="domain" description="MRH" evidence="9">
    <location>
        <begin position="873"/>
        <end position="1016"/>
    </location>
</feature>
<feature type="domain" description="MRH" evidence="9">
    <location>
        <begin position="440"/>
        <end position="576"/>
    </location>
</feature>
<dbReference type="GO" id="GO:0010008">
    <property type="term" value="C:endosome membrane"/>
    <property type="evidence" value="ECO:0007669"/>
    <property type="project" value="UniProtKB-SubCell"/>
</dbReference>
<dbReference type="PANTHER" id="PTHR15071">
    <property type="entry name" value="MANNOSE-6-PHOSPHATE RECEPTOR FAMILY MEMBER"/>
    <property type="match status" value="1"/>
</dbReference>
<organism evidence="10 11">
    <name type="scientific">Cryptotermes secundus</name>
    <dbReference type="NCBI Taxonomy" id="105785"/>
    <lineage>
        <taxon>Eukaryota</taxon>
        <taxon>Metazoa</taxon>
        <taxon>Ecdysozoa</taxon>
        <taxon>Arthropoda</taxon>
        <taxon>Hexapoda</taxon>
        <taxon>Insecta</taxon>
        <taxon>Pterygota</taxon>
        <taxon>Neoptera</taxon>
        <taxon>Polyneoptera</taxon>
        <taxon>Dictyoptera</taxon>
        <taxon>Blattodea</taxon>
        <taxon>Blattoidea</taxon>
        <taxon>Termitoidae</taxon>
        <taxon>Kalotermitidae</taxon>
        <taxon>Cryptotermitinae</taxon>
        <taxon>Cryptotermes</taxon>
    </lineage>
</organism>
<evidence type="ECO:0000313" key="11">
    <source>
        <dbReference type="Proteomes" id="UP000235965"/>
    </source>
</evidence>
<dbReference type="Gene3D" id="2.70.130.10">
    <property type="entry name" value="Mannose-6-phosphate receptor binding domain"/>
    <property type="match status" value="7"/>
</dbReference>
<reference evidence="10 11" key="1">
    <citation type="submission" date="2017-12" db="EMBL/GenBank/DDBJ databases">
        <title>Hemimetabolous genomes reveal molecular basis of termite eusociality.</title>
        <authorList>
            <person name="Harrison M.C."/>
            <person name="Jongepier E."/>
            <person name="Robertson H.M."/>
            <person name="Arning N."/>
            <person name="Bitard-Feildel T."/>
            <person name="Chao H."/>
            <person name="Childers C.P."/>
            <person name="Dinh H."/>
            <person name="Doddapaneni H."/>
            <person name="Dugan S."/>
            <person name="Gowin J."/>
            <person name="Greiner C."/>
            <person name="Han Y."/>
            <person name="Hu H."/>
            <person name="Hughes D.S.T."/>
            <person name="Huylmans A.-K."/>
            <person name="Kemena C."/>
            <person name="Kremer L.P.M."/>
            <person name="Lee S.L."/>
            <person name="Lopez-Ezquerra A."/>
            <person name="Mallet L."/>
            <person name="Monroy-Kuhn J.M."/>
            <person name="Moser A."/>
            <person name="Murali S.C."/>
            <person name="Muzny D.M."/>
            <person name="Otani S."/>
            <person name="Piulachs M.-D."/>
            <person name="Poelchau M."/>
            <person name="Qu J."/>
            <person name="Schaub F."/>
            <person name="Wada-Katsumata A."/>
            <person name="Worley K.C."/>
            <person name="Xie Q."/>
            <person name="Ylla G."/>
            <person name="Poulsen M."/>
            <person name="Gibbs R.A."/>
            <person name="Schal C."/>
            <person name="Richards S."/>
            <person name="Belles X."/>
            <person name="Korb J."/>
            <person name="Bornberg-Bauer E."/>
        </authorList>
    </citation>
    <scope>NUCLEOTIDE SEQUENCE [LARGE SCALE GENOMIC DNA]</scope>
    <source>
        <tissue evidence="10">Whole body</tissue>
    </source>
</reference>
<evidence type="ECO:0000313" key="10">
    <source>
        <dbReference type="EMBL" id="PNF28079.1"/>
    </source>
</evidence>
<evidence type="ECO:0000256" key="5">
    <source>
        <dbReference type="ARBA" id="ARBA00022989"/>
    </source>
</evidence>
<comment type="caution">
    <text evidence="10">The sequence shown here is derived from an EMBL/GenBank/DDBJ whole genome shotgun (WGS) entry which is preliminary data.</text>
</comment>
<dbReference type="PANTHER" id="PTHR15071:SF0">
    <property type="entry name" value="MANNOSE 6-PHOSPHATE RECEPTOR-LIKE PROTEIN 1"/>
    <property type="match status" value="1"/>
</dbReference>
<feature type="domain" description="MRH" evidence="9">
    <location>
        <begin position="29"/>
        <end position="165"/>
    </location>
</feature>
<keyword evidence="5" id="KW-1133">Transmembrane helix</keyword>
<feature type="domain" description="MRH" evidence="9">
    <location>
        <begin position="297"/>
        <end position="434"/>
    </location>
</feature>
<evidence type="ECO:0000256" key="4">
    <source>
        <dbReference type="ARBA" id="ARBA00022729"/>
    </source>
</evidence>
<dbReference type="GO" id="GO:0005537">
    <property type="term" value="F:D-mannose binding"/>
    <property type="evidence" value="ECO:0007669"/>
    <property type="project" value="InterPro"/>
</dbReference>
<evidence type="ECO:0000256" key="1">
    <source>
        <dbReference type="ARBA" id="ARBA00004308"/>
    </source>
</evidence>
<keyword evidence="11" id="KW-1185">Reference proteome</keyword>